<gene>
    <name evidence="2" type="ORF">DPX16_7004</name>
</gene>
<feature type="chain" id="PRO_5018324384" description="Secreted protein" evidence="1">
    <location>
        <begin position="19"/>
        <end position="66"/>
    </location>
</feature>
<comment type="caution">
    <text evidence="2">The sequence shown here is derived from an EMBL/GenBank/DDBJ whole genome shotgun (WGS) entry which is preliminary data.</text>
</comment>
<accession>A0A3N0Z5C8</accession>
<proteinExistence type="predicted"/>
<protein>
    <recommendedName>
        <fullName evidence="4">Secreted protein</fullName>
    </recommendedName>
</protein>
<evidence type="ECO:0000313" key="3">
    <source>
        <dbReference type="Proteomes" id="UP000281406"/>
    </source>
</evidence>
<reference evidence="2 3" key="1">
    <citation type="submission" date="2018-10" db="EMBL/GenBank/DDBJ databases">
        <title>Genome assembly for a Yunnan-Guizhou Plateau 3E fish, Anabarilius grahami (Regan), and its evolutionary and genetic applications.</title>
        <authorList>
            <person name="Jiang W."/>
        </authorList>
    </citation>
    <scope>NUCLEOTIDE SEQUENCE [LARGE SCALE GENOMIC DNA]</scope>
    <source>
        <strain evidence="2">AG-KIZ</strain>
        <tissue evidence="2">Muscle</tissue>
    </source>
</reference>
<feature type="signal peptide" evidence="1">
    <location>
        <begin position="1"/>
        <end position="18"/>
    </location>
</feature>
<dbReference type="AlphaFoldDB" id="A0A3N0Z5C8"/>
<sequence length="66" mass="7165">MILSLCCAVLLLLLPFDAMLLPCLLSEVSERLMEGCEVEITHASRHAPHSASVIPARSAPLRCATY</sequence>
<dbReference type="Proteomes" id="UP000281406">
    <property type="component" value="Unassembled WGS sequence"/>
</dbReference>
<evidence type="ECO:0008006" key="4">
    <source>
        <dbReference type="Google" id="ProtNLM"/>
    </source>
</evidence>
<evidence type="ECO:0000313" key="2">
    <source>
        <dbReference type="EMBL" id="ROL53404.1"/>
    </source>
</evidence>
<keyword evidence="1" id="KW-0732">Signal</keyword>
<dbReference type="EMBL" id="RJVU01010503">
    <property type="protein sequence ID" value="ROL53404.1"/>
    <property type="molecule type" value="Genomic_DNA"/>
</dbReference>
<organism evidence="2 3">
    <name type="scientific">Anabarilius grahami</name>
    <name type="common">Kanglang fish</name>
    <name type="synonym">Barilius grahami</name>
    <dbReference type="NCBI Taxonomy" id="495550"/>
    <lineage>
        <taxon>Eukaryota</taxon>
        <taxon>Metazoa</taxon>
        <taxon>Chordata</taxon>
        <taxon>Craniata</taxon>
        <taxon>Vertebrata</taxon>
        <taxon>Euteleostomi</taxon>
        <taxon>Actinopterygii</taxon>
        <taxon>Neopterygii</taxon>
        <taxon>Teleostei</taxon>
        <taxon>Ostariophysi</taxon>
        <taxon>Cypriniformes</taxon>
        <taxon>Xenocyprididae</taxon>
        <taxon>Xenocypridinae</taxon>
        <taxon>Xenocypridinae incertae sedis</taxon>
        <taxon>Anabarilius</taxon>
    </lineage>
</organism>
<keyword evidence="3" id="KW-1185">Reference proteome</keyword>
<evidence type="ECO:0000256" key="1">
    <source>
        <dbReference type="SAM" id="SignalP"/>
    </source>
</evidence>
<name>A0A3N0Z5C8_ANAGA</name>